<keyword evidence="2" id="KW-1185">Reference proteome</keyword>
<organism evidence="1 2">
    <name type="scientific">Cardiocondyla obscurior</name>
    <dbReference type="NCBI Taxonomy" id="286306"/>
    <lineage>
        <taxon>Eukaryota</taxon>
        <taxon>Metazoa</taxon>
        <taxon>Ecdysozoa</taxon>
        <taxon>Arthropoda</taxon>
        <taxon>Hexapoda</taxon>
        <taxon>Insecta</taxon>
        <taxon>Pterygota</taxon>
        <taxon>Neoptera</taxon>
        <taxon>Endopterygota</taxon>
        <taxon>Hymenoptera</taxon>
        <taxon>Apocrita</taxon>
        <taxon>Aculeata</taxon>
        <taxon>Formicoidea</taxon>
        <taxon>Formicidae</taxon>
        <taxon>Myrmicinae</taxon>
        <taxon>Cardiocondyla</taxon>
    </lineage>
</organism>
<dbReference type="AlphaFoldDB" id="A0AAW2EDL1"/>
<dbReference type="Proteomes" id="UP001430953">
    <property type="component" value="Unassembled WGS sequence"/>
</dbReference>
<gene>
    <name evidence="1" type="ORF">PUN28_019654</name>
</gene>
<protein>
    <submittedName>
        <fullName evidence="1">Uncharacterized protein</fullName>
    </submittedName>
</protein>
<sequence>MDSYAIVLGAIHPPIGPSSLKSSQIRKNISIQKNVITSRVCEFLKKICDIEISEGIDYMPLRKSLDSYRRGRGYSRRRGKCVVYESCRSTGEKVVKRVFMKRLARGQAKRKLRISKKKKIPTFRKIPFGTQK</sequence>
<proteinExistence type="predicted"/>
<dbReference type="EMBL" id="JADYXP020000026">
    <property type="protein sequence ID" value="KAL0100459.1"/>
    <property type="molecule type" value="Genomic_DNA"/>
</dbReference>
<comment type="caution">
    <text evidence="1">The sequence shown here is derived from an EMBL/GenBank/DDBJ whole genome shotgun (WGS) entry which is preliminary data.</text>
</comment>
<evidence type="ECO:0000313" key="1">
    <source>
        <dbReference type="EMBL" id="KAL0100459.1"/>
    </source>
</evidence>
<evidence type="ECO:0000313" key="2">
    <source>
        <dbReference type="Proteomes" id="UP001430953"/>
    </source>
</evidence>
<reference evidence="1 2" key="1">
    <citation type="submission" date="2023-03" db="EMBL/GenBank/DDBJ databases">
        <title>High recombination rates correlate with genetic variation in Cardiocondyla obscurior ants.</title>
        <authorList>
            <person name="Errbii M."/>
        </authorList>
    </citation>
    <scope>NUCLEOTIDE SEQUENCE [LARGE SCALE GENOMIC DNA]</scope>
    <source>
        <strain evidence="1">Alpha-2009</strain>
        <tissue evidence="1">Whole body</tissue>
    </source>
</reference>
<accession>A0AAW2EDL1</accession>
<name>A0AAW2EDL1_9HYME</name>